<comment type="caution">
    <text evidence="1">The sequence shown here is derived from an EMBL/GenBank/DDBJ whole genome shotgun (WGS) entry which is preliminary data.</text>
</comment>
<dbReference type="SUPFAM" id="SSF51735">
    <property type="entry name" value="NAD(P)-binding Rossmann-fold domains"/>
    <property type="match status" value="1"/>
</dbReference>
<evidence type="ECO:0008006" key="3">
    <source>
        <dbReference type="Google" id="ProtNLM"/>
    </source>
</evidence>
<sequence>MRTNENPAVHVSPPSSVSVSARSPVRFMDRTKRARIQVGATVLVNGASGAFGSLAVRIARQLGAARVIATGRNPALPGQLGADAAITLGDDPDLVKRKMATYFAGGIDIVLDYLWGPRARSLLVAGAKAGPAGRPIRFVQIGSISSAEIAMPAAVLCSSAIEMMGSGIGCVPLDRLLAAIKGAMSVADQIGLELPY</sequence>
<evidence type="ECO:0000313" key="2">
    <source>
        <dbReference type="Proteomes" id="UP001176471"/>
    </source>
</evidence>
<dbReference type="InterPro" id="IPR051397">
    <property type="entry name" value="Zn-ADH-like_protein"/>
</dbReference>
<gene>
    <name evidence="1" type="ORF">Q4610_21005</name>
</gene>
<organism evidence="1 2">
    <name type="scientific">Sphingobium cyanobacteriorum</name>
    <dbReference type="NCBI Taxonomy" id="3063954"/>
    <lineage>
        <taxon>Bacteria</taxon>
        <taxon>Pseudomonadati</taxon>
        <taxon>Pseudomonadota</taxon>
        <taxon>Alphaproteobacteria</taxon>
        <taxon>Sphingomonadales</taxon>
        <taxon>Sphingomonadaceae</taxon>
        <taxon>Sphingobium</taxon>
    </lineage>
</organism>
<dbReference type="PANTHER" id="PTHR43677">
    <property type="entry name" value="SHORT-CHAIN DEHYDROGENASE/REDUCTASE"/>
    <property type="match status" value="1"/>
</dbReference>
<dbReference type="InterPro" id="IPR036291">
    <property type="entry name" value="NAD(P)-bd_dom_sf"/>
</dbReference>
<reference evidence="1" key="1">
    <citation type="submission" date="2023-07" db="EMBL/GenBank/DDBJ databases">
        <title>Bacterial whole genome sequence for Sphingobium sp. HBC34.</title>
        <authorList>
            <person name="Le V."/>
            <person name="Ko S.-R."/>
            <person name="Ahn C.-Y."/>
            <person name="Oh H.-M."/>
        </authorList>
    </citation>
    <scope>NUCLEOTIDE SEQUENCE</scope>
    <source>
        <strain evidence="1">HBC34</strain>
    </source>
</reference>
<accession>A0ABT8ZSL0</accession>
<dbReference type="PANTHER" id="PTHR43677:SF11">
    <property type="entry name" value="ZINC-CONTAINING ALCOHOL DEHYDROGENASE"/>
    <property type="match status" value="1"/>
</dbReference>
<evidence type="ECO:0000313" key="1">
    <source>
        <dbReference type="EMBL" id="MDO7837523.1"/>
    </source>
</evidence>
<dbReference type="EMBL" id="JAUQOM010000035">
    <property type="protein sequence ID" value="MDO7837523.1"/>
    <property type="molecule type" value="Genomic_DNA"/>
</dbReference>
<dbReference type="Proteomes" id="UP001176471">
    <property type="component" value="Unassembled WGS sequence"/>
</dbReference>
<proteinExistence type="predicted"/>
<dbReference type="Gene3D" id="3.40.50.720">
    <property type="entry name" value="NAD(P)-binding Rossmann-like Domain"/>
    <property type="match status" value="1"/>
</dbReference>
<protein>
    <recommendedName>
        <fullName evidence="3">Alcohol dehydrogenase-like C-terminal domain-containing protein</fullName>
    </recommendedName>
</protein>
<keyword evidence="2" id="KW-1185">Reference proteome</keyword>
<dbReference type="RefSeq" id="WP_304537775.1">
    <property type="nucleotide sequence ID" value="NZ_JAUQOM010000035.1"/>
</dbReference>
<name>A0ABT8ZSL0_9SPHN</name>